<protein>
    <recommendedName>
        <fullName evidence="6">MOCS2A</fullName>
    </recommendedName>
</protein>
<dbReference type="GO" id="GO:0006777">
    <property type="term" value="P:Mo-molybdopterin cofactor biosynthetic process"/>
    <property type="evidence" value="ECO:0007669"/>
    <property type="project" value="UniProtKB-KW"/>
</dbReference>
<name>A0A2Z6RAR7_9GLOM</name>
<evidence type="ECO:0000256" key="3">
    <source>
        <dbReference type="ARBA" id="ARBA00023150"/>
    </source>
</evidence>
<dbReference type="PANTHER" id="PTHR33359:SF1">
    <property type="entry name" value="MOLYBDOPTERIN SYNTHASE SULFUR CARRIER SUBUNIT"/>
    <property type="match status" value="1"/>
</dbReference>
<keyword evidence="2" id="KW-0547">Nucleotide-binding</keyword>
<dbReference type="UniPathway" id="UPA00344"/>
<dbReference type="InterPro" id="IPR044672">
    <property type="entry name" value="MOCS2A"/>
</dbReference>
<dbReference type="Pfam" id="PF02597">
    <property type="entry name" value="ThiS"/>
    <property type="match status" value="1"/>
</dbReference>
<dbReference type="GO" id="GO:1990133">
    <property type="term" value="C:molybdopterin adenylyltransferase complex"/>
    <property type="evidence" value="ECO:0007669"/>
    <property type="project" value="TreeGrafter"/>
</dbReference>
<evidence type="ECO:0000313" key="4">
    <source>
        <dbReference type="EMBL" id="GBB99467.1"/>
    </source>
</evidence>
<comment type="caution">
    <text evidence="4">The sequence shown here is derived from an EMBL/GenBank/DDBJ whole genome shotgun (WGS) entry which is preliminary data.</text>
</comment>
<proteinExistence type="predicted"/>
<dbReference type="GO" id="GO:0000166">
    <property type="term" value="F:nucleotide binding"/>
    <property type="evidence" value="ECO:0007669"/>
    <property type="project" value="UniProtKB-KW"/>
</dbReference>
<keyword evidence="3" id="KW-0501">Molybdenum cofactor biosynthesis</keyword>
<evidence type="ECO:0000256" key="2">
    <source>
        <dbReference type="ARBA" id="ARBA00022741"/>
    </source>
</evidence>
<dbReference type="EMBL" id="BEXD01002813">
    <property type="protein sequence ID" value="GBB99467.1"/>
    <property type="molecule type" value="Genomic_DNA"/>
</dbReference>
<gene>
    <name evidence="4" type="ORF">RclHR1_03530014</name>
</gene>
<dbReference type="NCBIfam" id="TIGR01682">
    <property type="entry name" value="moaD"/>
    <property type="match status" value="1"/>
</dbReference>
<dbReference type="SUPFAM" id="SSF54285">
    <property type="entry name" value="MoaD/ThiS"/>
    <property type="match status" value="1"/>
</dbReference>
<evidence type="ECO:0008006" key="6">
    <source>
        <dbReference type="Google" id="ProtNLM"/>
    </source>
</evidence>
<dbReference type="InterPro" id="IPR012675">
    <property type="entry name" value="Beta-grasp_dom_sf"/>
</dbReference>
<evidence type="ECO:0000256" key="1">
    <source>
        <dbReference type="ARBA" id="ARBA00005046"/>
    </source>
</evidence>
<comment type="pathway">
    <text evidence="1">Cofactor biosynthesis; molybdopterin biosynthesis.</text>
</comment>
<dbReference type="AlphaFoldDB" id="A0A2Z6RAR7"/>
<sequence>MSNAKEITILYFATARDATKVPSEKISLPPQSTSMSLEDLTNLLKKRHEKLAPILDNSLYSINMEYVEESDYQTILVKEGDEVAIIPPVSGG</sequence>
<keyword evidence="5" id="KW-1185">Reference proteome</keyword>
<dbReference type="Gene3D" id="3.10.20.30">
    <property type="match status" value="1"/>
</dbReference>
<dbReference type="InterPro" id="IPR016155">
    <property type="entry name" value="Mopterin_synth/thiamin_S_b"/>
</dbReference>
<dbReference type="FunFam" id="3.10.20.30:FF:000010">
    <property type="entry name" value="Molybdopterin synthase sulfur carrier subunit"/>
    <property type="match status" value="1"/>
</dbReference>
<dbReference type="Proteomes" id="UP000247702">
    <property type="component" value="Unassembled WGS sequence"/>
</dbReference>
<dbReference type="STRING" id="94130.A0A2Z6RAR7"/>
<dbReference type="PANTHER" id="PTHR33359">
    <property type="entry name" value="MOLYBDOPTERIN SYNTHASE SULFUR CARRIER SUBUNIT"/>
    <property type="match status" value="1"/>
</dbReference>
<dbReference type="InterPro" id="IPR003749">
    <property type="entry name" value="ThiS/MoaD-like"/>
</dbReference>
<accession>A0A2Z6RAR7</accession>
<reference evidence="4 5" key="1">
    <citation type="submission" date="2017-11" db="EMBL/GenBank/DDBJ databases">
        <title>The genome of Rhizophagus clarus HR1 reveals common genetic basis of auxotrophy among arbuscular mycorrhizal fungi.</title>
        <authorList>
            <person name="Kobayashi Y."/>
        </authorList>
    </citation>
    <scope>NUCLEOTIDE SEQUENCE [LARGE SCALE GENOMIC DNA]</scope>
    <source>
        <strain evidence="4 5">HR1</strain>
    </source>
</reference>
<dbReference type="CDD" id="cd00754">
    <property type="entry name" value="Ubl_MoaD"/>
    <property type="match status" value="1"/>
</dbReference>
<organism evidence="4 5">
    <name type="scientific">Rhizophagus clarus</name>
    <dbReference type="NCBI Taxonomy" id="94130"/>
    <lineage>
        <taxon>Eukaryota</taxon>
        <taxon>Fungi</taxon>
        <taxon>Fungi incertae sedis</taxon>
        <taxon>Mucoromycota</taxon>
        <taxon>Glomeromycotina</taxon>
        <taxon>Glomeromycetes</taxon>
        <taxon>Glomerales</taxon>
        <taxon>Glomeraceae</taxon>
        <taxon>Rhizophagus</taxon>
    </lineage>
</organism>
<evidence type="ECO:0000313" key="5">
    <source>
        <dbReference type="Proteomes" id="UP000247702"/>
    </source>
</evidence>